<sequence>MSKVKAVNPDLAMLNINVYPFKWTILNNSTVGAPSTSITSHSETLYDDFMIITLNNYCFLDSLFL</sequence>
<dbReference type="AlphaFoldDB" id="A0A397V2Z5"/>
<evidence type="ECO:0000313" key="1">
    <source>
        <dbReference type="EMBL" id="RIB16894.1"/>
    </source>
</evidence>
<reference evidence="1 2" key="1">
    <citation type="submission" date="2018-06" db="EMBL/GenBank/DDBJ databases">
        <title>Comparative genomics reveals the genomic features of Rhizophagus irregularis, R. cerebriforme, R. diaphanum and Gigaspora rosea, and their symbiotic lifestyle signature.</title>
        <authorList>
            <person name="Morin E."/>
            <person name="San Clemente H."/>
            <person name="Chen E.C.H."/>
            <person name="De La Providencia I."/>
            <person name="Hainaut M."/>
            <person name="Kuo A."/>
            <person name="Kohler A."/>
            <person name="Murat C."/>
            <person name="Tang N."/>
            <person name="Roy S."/>
            <person name="Loubradou J."/>
            <person name="Henrissat B."/>
            <person name="Grigoriev I.V."/>
            <person name="Corradi N."/>
            <person name="Roux C."/>
            <person name="Martin F.M."/>
        </authorList>
    </citation>
    <scope>NUCLEOTIDE SEQUENCE [LARGE SCALE GENOMIC DNA]</scope>
    <source>
        <strain evidence="1 2">DAOM 194757</strain>
    </source>
</reference>
<organism evidence="1 2">
    <name type="scientific">Gigaspora rosea</name>
    <dbReference type="NCBI Taxonomy" id="44941"/>
    <lineage>
        <taxon>Eukaryota</taxon>
        <taxon>Fungi</taxon>
        <taxon>Fungi incertae sedis</taxon>
        <taxon>Mucoromycota</taxon>
        <taxon>Glomeromycotina</taxon>
        <taxon>Glomeromycetes</taxon>
        <taxon>Diversisporales</taxon>
        <taxon>Gigasporaceae</taxon>
        <taxon>Gigaspora</taxon>
    </lineage>
</organism>
<dbReference type="Proteomes" id="UP000266673">
    <property type="component" value="Unassembled WGS sequence"/>
</dbReference>
<name>A0A397V2Z5_9GLOM</name>
<comment type="caution">
    <text evidence="1">The sequence shown here is derived from an EMBL/GenBank/DDBJ whole genome shotgun (WGS) entry which is preliminary data.</text>
</comment>
<dbReference type="OrthoDB" id="432528at2759"/>
<protein>
    <submittedName>
        <fullName evidence="1">Uncharacterized protein</fullName>
    </submittedName>
</protein>
<gene>
    <name evidence="1" type="ORF">C2G38_2188773</name>
</gene>
<dbReference type="EMBL" id="QKWP01000644">
    <property type="protein sequence ID" value="RIB16894.1"/>
    <property type="molecule type" value="Genomic_DNA"/>
</dbReference>
<keyword evidence="2" id="KW-1185">Reference proteome</keyword>
<accession>A0A397V2Z5</accession>
<evidence type="ECO:0000313" key="2">
    <source>
        <dbReference type="Proteomes" id="UP000266673"/>
    </source>
</evidence>
<proteinExistence type="predicted"/>